<dbReference type="AlphaFoldDB" id="A0A9P5PJC7"/>
<organism evidence="2 3">
    <name type="scientific">Rhodocollybia butyracea</name>
    <dbReference type="NCBI Taxonomy" id="206335"/>
    <lineage>
        <taxon>Eukaryota</taxon>
        <taxon>Fungi</taxon>
        <taxon>Dikarya</taxon>
        <taxon>Basidiomycota</taxon>
        <taxon>Agaricomycotina</taxon>
        <taxon>Agaricomycetes</taxon>
        <taxon>Agaricomycetidae</taxon>
        <taxon>Agaricales</taxon>
        <taxon>Marasmiineae</taxon>
        <taxon>Omphalotaceae</taxon>
        <taxon>Rhodocollybia</taxon>
    </lineage>
</organism>
<feature type="compositionally biased region" description="Polar residues" evidence="1">
    <location>
        <begin position="1"/>
        <end position="10"/>
    </location>
</feature>
<evidence type="ECO:0000256" key="1">
    <source>
        <dbReference type="SAM" id="MobiDB-lite"/>
    </source>
</evidence>
<dbReference type="EMBL" id="JADNRY010000126">
    <property type="protein sequence ID" value="KAF9064314.1"/>
    <property type="molecule type" value="Genomic_DNA"/>
</dbReference>
<sequence length="116" mass="13126">MVRTTMSQRYSLEATPALGAHSRSTSSVNFQDEGDTEYSGATMDREGSRRLSQTDRQRDVEEKIYHLNALLMSLENDSSSDHKFQRDHVEARIARLEDLRASNWARGLTNEPPAGL</sequence>
<accession>A0A9P5PJC7</accession>
<comment type="caution">
    <text evidence="2">The sequence shown here is derived from an EMBL/GenBank/DDBJ whole genome shotgun (WGS) entry which is preliminary data.</text>
</comment>
<gene>
    <name evidence="2" type="ORF">BDP27DRAFT_1333694</name>
</gene>
<evidence type="ECO:0000313" key="2">
    <source>
        <dbReference type="EMBL" id="KAF9064314.1"/>
    </source>
</evidence>
<feature type="compositionally biased region" description="Basic and acidic residues" evidence="1">
    <location>
        <begin position="43"/>
        <end position="58"/>
    </location>
</feature>
<reference evidence="2" key="1">
    <citation type="submission" date="2020-11" db="EMBL/GenBank/DDBJ databases">
        <authorList>
            <consortium name="DOE Joint Genome Institute"/>
            <person name="Ahrendt S."/>
            <person name="Riley R."/>
            <person name="Andreopoulos W."/>
            <person name="Labutti K."/>
            <person name="Pangilinan J."/>
            <person name="Ruiz-Duenas F.J."/>
            <person name="Barrasa J.M."/>
            <person name="Sanchez-Garcia M."/>
            <person name="Camarero S."/>
            <person name="Miyauchi S."/>
            <person name="Serrano A."/>
            <person name="Linde D."/>
            <person name="Babiker R."/>
            <person name="Drula E."/>
            <person name="Ayuso-Fernandez I."/>
            <person name="Pacheco R."/>
            <person name="Padilla G."/>
            <person name="Ferreira P."/>
            <person name="Barriuso J."/>
            <person name="Kellner H."/>
            <person name="Castanera R."/>
            <person name="Alfaro M."/>
            <person name="Ramirez L."/>
            <person name="Pisabarro A.G."/>
            <person name="Kuo A."/>
            <person name="Tritt A."/>
            <person name="Lipzen A."/>
            <person name="He G."/>
            <person name="Yan M."/>
            <person name="Ng V."/>
            <person name="Cullen D."/>
            <person name="Martin F."/>
            <person name="Rosso M.-N."/>
            <person name="Henrissat B."/>
            <person name="Hibbett D."/>
            <person name="Martinez A.T."/>
            <person name="Grigoriev I.V."/>
        </authorList>
    </citation>
    <scope>NUCLEOTIDE SEQUENCE</scope>
    <source>
        <strain evidence="2">AH 40177</strain>
    </source>
</reference>
<dbReference type="Proteomes" id="UP000772434">
    <property type="component" value="Unassembled WGS sequence"/>
</dbReference>
<name>A0A9P5PJC7_9AGAR</name>
<feature type="region of interest" description="Disordered" evidence="1">
    <location>
        <begin position="1"/>
        <end position="58"/>
    </location>
</feature>
<keyword evidence="3" id="KW-1185">Reference proteome</keyword>
<proteinExistence type="predicted"/>
<protein>
    <submittedName>
        <fullName evidence="2">Uncharacterized protein</fullName>
    </submittedName>
</protein>
<evidence type="ECO:0000313" key="3">
    <source>
        <dbReference type="Proteomes" id="UP000772434"/>
    </source>
</evidence>